<evidence type="ECO:0000313" key="4">
    <source>
        <dbReference type="WBParaSite" id="ASIM_0001668401-mRNA-1"/>
    </source>
</evidence>
<reference evidence="2 3" key="2">
    <citation type="submission" date="2018-11" db="EMBL/GenBank/DDBJ databases">
        <authorList>
            <consortium name="Pathogen Informatics"/>
        </authorList>
    </citation>
    <scope>NUCLEOTIDE SEQUENCE [LARGE SCALE GENOMIC DNA]</scope>
</reference>
<evidence type="ECO:0000313" key="2">
    <source>
        <dbReference type="EMBL" id="VDK56844.1"/>
    </source>
</evidence>
<dbReference type="InterPro" id="IPR055403">
    <property type="entry name" value="ARM_KNTC1_1st"/>
</dbReference>
<reference evidence="4" key="1">
    <citation type="submission" date="2017-02" db="UniProtKB">
        <authorList>
            <consortium name="WormBaseParasite"/>
        </authorList>
    </citation>
    <scope>IDENTIFICATION</scope>
</reference>
<protein>
    <submittedName>
        <fullName evidence="4">TPR_REGION domain-containing protein</fullName>
    </submittedName>
</protein>
<dbReference type="Pfam" id="PF24520">
    <property type="entry name" value="ARM_KNTC1_1st"/>
    <property type="match status" value="1"/>
</dbReference>
<sequence>MSVIENLDEFGVRIRVITESQPDARLDRLLNRMKFDDAEIFAKQFNLDMQKVHKSRVNYMLSTLACCDHMEREAFNVFMHYLDLIQDHNWVTEICIAGVTLCRSFEYMSDLLCYVEKRDITDEETLERLSRLRYNLSSYRMLYGPKASFLEDSAWSKFIEDNEWKEIFLHFCDRGYFTEAQIVWQRYLKEMRDWMRDEVDIFQQIIDIIQLVISVDITKLWSALELLETAVLPIALTRDADSTISICVVWLKSLASYLESHHPSEYPTNALNALSILQRVMRSMIQHAITPSEMAEVAYTLLKTRVDSEDCEDFMGQLNVYVKNLKEMKKLKEVYQCPMTYDKFTSETVESICFLMLERVRSVHLIRDNMERFAKPYMQSRLRYECDFAALAQIMIQYTIHLETLKLCVRSKSMFSNVVEFVFREVEVQSDPMKRLEDALTIFALQKALLIKCLSQMEEAERMKVIRNILVHVTVAVNSPVTNRNNELRSRKIAAAICILERFAQKTERDRELLIKLRAIRCLHCKYSLTVSLDTFENDRQKVRLLKEYIAEKWNANAPQMWIELIFVYDTMRRVISSLILVCPPNYAQLQLALNIATFVEMFNELITQCLTDELYHSAVNGDTLSASAATSKHKQSAESSLASHSAAVSGTDIMWCMDSLIGVYSFKSDGQIYDRLGAVRAVARIARSVIAELDFFLTLFTSLVGARRKFGLSIFSEMAKKDTGIQADWTGFLGFLSVNNQNLMELCARLFFARLQCFDENIAQFSSNLEQCIGALCERIVVSSPADLWLGAIALLHLPAESLQPALERLRRWATSRKSPEAMIAFLRICQCAVLCRQLSDRNMLATLEQYYARSIWTRKLSDFGATLPQQITPYSVVNEFVSARIPIAVLNR</sequence>
<dbReference type="OrthoDB" id="5868545at2759"/>
<dbReference type="GO" id="GO:1903394">
    <property type="term" value="P:protein localization to kinetochore involved in kinetochore assembly"/>
    <property type="evidence" value="ECO:0007669"/>
    <property type="project" value="TreeGrafter"/>
</dbReference>
<evidence type="ECO:0000259" key="1">
    <source>
        <dbReference type="Pfam" id="PF24520"/>
    </source>
</evidence>
<feature type="domain" description="KNTC1 first ARM-repeats" evidence="1">
    <location>
        <begin position="28"/>
        <end position="271"/>
    </location>
</feature>
<proteinExistence type="predicted"/>
<dbReference type="AlphaFoldDB" id="A0A0M3K6U3"/>
<keyword evidence="3" id="KW-1185">Reference proteome</keyword>
<dbReference type="GO" id="GO:0000070">
    <property type="term" value="P:mitotic sister chromatid segregation"/>
    <property type="evidence" value="ECO:0007669"/>
    <property type="project" value="TreeGrafter"/>
</dbReference>
<name>A0A0M3K6U3_ANISI</name>
<gene>
    <name evidence="2" type="ORF">ASIM_LOCUS16091</name>
</gene>
<dbReference type="InterPro" id="IPR052802">
    <property type="entry name" value="KNTC1"/>
</dbReference>
<evidence type="ECO:0000313" key="3">
    <source>
        <dbReference type="Proteomes" id="UP000267096"/>
    </source>
</evidence>
<accession>A0A0M3K6U3</accession>
<dbReference type="WBParaSite" id="ASIM_0001668401-mRNA-1">
    <property type="protein sequence ID" value="ASIM_0001668401-mRNA-1"/>
    <property type="gene ID" value="ASIM_0001668401"/>
</dbReference>
<dbReference type="GO" id="GO:0005828">
    <property type="term" value="C:kinetochore microtubule"/>
    <property type="evidence" value="ECO:0007669"/>
    <property type="project" value="TreeGrafter"/>
</dbReference>
<dbReference type="Proteomes" id="UP000267096">
    <property type="component" value="Unassembled WGS sequence"/>
</dbReference>
<dbReference type="PANTHER" id="PTHR15688:SF1">
    <property type="entry name" value="KINETOCHORE-ASSOCIATED PROTEIN 1"/>
    <property type="match status" value="1"/>
</dbReference>
<dbReference type="EMBL" id="UYRR01032801">
    <property type="protein sequence ID" value="VDK56844.1"/>
    <property type="molecule type" value="Genomic_DNA"/>
</dbReference>
<dbReference type="GO" id="GO:0007094">
    <property type="term" value="P:mitotic spindle assembly checkpoint signaling"/>
    <property type="evidence" value="ECO:0007669"/>
    <property type="project" value="TreeGrafter"/>
</dbReference>
<dbReference type="PANTHER" id="PTHR15688">
    <property type="entry name" value="KINETOCHORE-ASSOCIATED PROTEIN 1"/>
    <property type="match status" value="1"/>
</dbReference>
<dbReference type="GO" id="GO:0005737">
    <property type="term" value="C:cytoplasm"/>
    <property type="evidence" value="ECO:0007669"/>
    <property type="project" value="TreeGrafter"/>
</dbReference>
<dbReference type="GO" id="GO:1990423">
    <property type="term" value="C:RZZ complex"/>
    <property type="evidence" value="ECO:0007669"/>
    <property type="project" value="TreeGrafter"/>
</dbReference>
<dbReference type="GO" id="GO:0031267">
    <property type="term" value="F:small GTPase binding"/>
    <property type="evidence" value="ECO:0007669"/>
    <property type="project" value="TreeGrafter"/>
</dbReference>
<organism evidence="4">
    <name type="scientific">Anisakis simplex</name>
    <name type="common">Herring worm</name>
    <dbReference type="NCBI Taxonomy" id="6269"/>
    <lineage>
        <taxon>Eukaryota</taxon>
        <taxon>Metazoa</taxon>
        <taxon>Ecdysozoa</taxon>
        <taxon>Nematoda</taxon>
        <taxon>Chromadorea</taxon>
        <taxon>Rhabditida</taxon>
        <taxon>Spirurina</taxon>
        <taxon>Ascaridomorpha</taxon>
        <taxon>Ascaridoidea</taxon>
        <taxon>Anisakidae</taxon>
        <taxon>Anisakis</taxon>
        <taxon>Anisakis simplex complex</taxon>
    </lineage>
</organism>